<dbReference type="InterPro" id="IPR045864">
    <property type="entry name" value="aa-tRNA-synth_II/BPL/LPL"/>
</dbReference>
<protein>
    <submittedName>
        <fullName evidence="3">Biotin/lipoate A/B protein ligase family protein</fullName>
    </submittedName>
</protein>
<dbReference type="PROSITE" id="PS51733">
    <property type="entry name" value="BPL_LPL_CATALYTIC"/>
    <property type="match status" value="1"/>
</dbReference>
<accession>A0ABV6C1P1</accession>
<dbReference type="EMBL" id="JBHLYQ010000004">
    <property type="protein sequence ID" value="MFC0080741.1"/>
    <property type="molecule type" value="Genomic_DNA"/>
</dbReference>
<sequence length="374" mass="38975">MGPEALLEAPARPGSRGSRRAGRTLGTLRVLDFGAVSPVRSQSLWHALACGVGRGSPAALALCRPAQPYVSLGYHRPLTDLDLETCRRRGLPVLRRLVGGGTVYLDSRQLFFQVVVPPEAVPAARSQAVAELLGPARAAFEAAGLPADFDQGELAVAGRKVCGHGAGLVGGAVVVVGNLLERFDAVAAAGVLWAPDVESRRRLAGRMAECVGPDPTWPVDAQAFGEGLVSAYAEAFGVTPEPGGLTPFEERVVRRFDRMLGSPAFLRGPGGQSETQLTERRRAEIWTVKVRAGVVEARVVLDSTVLRAALVGGRLRDVVVEDPEGDQDPGVAMALEGATEGSPALEALARGGPSAARAAEAAARLLARARGGGE</sequence>
<dbReference type="PANTHER" id="PTHR43679">
    <property type="entry name" value="OCTANOYLTRANSFERASE LIPM-RELATED"/>
    <property type="match status" value="1"/>
</dbReference>
<keyword evidence="4" id="KW-1185">Reference proteome</keyword>
<dbReference type="InterPro" id="IPR050664">
    <property type="entry name" value="Octanoyltrans_LipM/LipL"/>
</dbReference>
<dbReference type="SUPFAM" id="SSF55681">
    <property type="entry name" value="Class II aaRS and biotin synthetases"/>
    <property type="match status" value="1"/>
</dbReference>
<evidence type="ECO:0000259" key="2">
    <source>
        <dbReference type="PROSITE" id="PS51733"/>
    </source>
</evidence>
<dbReference type="Gene3D" id="3.30.930.10">
    <property type="entry name" value="Bira Bifunctional Protein, Domain 2"/>
    <property type="match status" value="1"/>
</dbReference>
<evidence type="ECO:0000256" key="1">
    <source>
        <dbReference type="SAM" id="MobiDB-lite"/>
    </source>
</evidence>
<dbReference type="GO" id="GO:0016874">
    <property type="term" value="F:ligase activity"/>
    <property type="evidence" value="ECO:0007669"/>
    <property type="project" value="UniProtKB-KW"/>
</dbReference>
<feature type="region of interest" description="Disordered" evidence="1">
    <location>
        <begin position="1"/>
        <end position="21"/>
    </location>
</feature>
<proteinExistence type="predicted"/>
<dbReference type="Proteomes" id="UP001589788">
    <property type="component" value="Unassembled WGS sequence"/>
</dbReference>
<dbReference type="Pfam" id="PF21948">
    <property type="entry name" value="LplA-B_cat"/>
    <property type="match status" value="1"/>
</dbReference>
<dbReference type="RefSeq" id="WP_377787249.1">
    <property type="nucleotide sequence ID" value="NZ_JBHLYQ010000004.1"/>
</dbReference>
<organism evidence="3 4">
    <name type="scientific">Aciditerrimonas ferrireducens</name>
    <dbReference type="NCBI Taxonomy" id="667306"/>
    <lineage>
        <taxon>Bacteria</taxon>
        <taxon>Bacillati</taxon>
        <taxon>Actinomycetota</taxon>
        <taxon>Acidimicrobiia</taxon>
        <taxon>Acidimicrobiales</taxon>
        <taxon>Acidimicrobiaceae</taxon>
        <taxon>Aciditerrimonas</taxon>
    </lineage>
</organism>
<reference evidence="3 4" key="1">
    <citation type="submission" date="2024-09" db="EMBL/GenBank/DDBJ databases">
        <authorList>
            <person name="Sun Q."/>
            <person name="Mori K."/>
        </authorList>
    </citation>
    <scope>NUCLEOTIDE SEQUENCE [LARGE SCALE GENOMIC DNA]</scope>
    <source>
        <strain evidence="3 4">JCM 15389</strain>
    </source>
</reference>
<keyword evidence="3" id="KW-0436">Ligase</keyword>
<comment type="caution">
    <text evidence="3">The sequence shown here is derived from an EMBL/GenBank/DDBJ whole genome shotgun (WGS) entry which is preliminary data.</text>
</comment>
<name>A0ABV6C1P1_9ACTN</name>
<feature type="domain" description="BPL/LPL catalytic" evidence="2">
    <location>
        <begin position="54"/>
        <end position="236"/>
    </location>
</feature>
<dbReference type="PANTHER" id="PTHR43679:SF2">
    <property type="entry name" value="OCTANOYL-[GCVH]:PROTEIN N-OCTANOYLTRANSFERASE"/>
    <property type="match status" value="1"/>
</dbReference>
<evidence type="ECO:0000313" key="3">
    <source>
        <dbReference type="EMBL" id="MFC0080741.1"/>
    </source>
</evidence>
<evidence type="ECO:0000313" key="4">
    <source>
        <dbReference type="Proteomes" id="UP001589788"/>
    </source>
</evidence>
<dbReference type="InterPro" id="IPR004143">
    <property type="entry name" value="BPL_LPL_catalytic"/>
</dbReference>
<gene>
    <name evidence="3" type="ORF">ACFFRE_01035</name>
</gene>